<evidence type="ECO:0000256" key="6">
    <source>
        <dbReference type="PIRSR" id="PIRSR000337-1"/>
    </source>
</evidence>
<dbReference type="Proteomes" id="UP000463857">
    <property type="component" value="Chromosome"/>
</dbReference>
<dbReference type="KEGG" id="eke:EK0264_05000"/>
<dbReference type="PIRSF" id="PIRSF000337">
    <property type="entry name" value="NTA_MOA"/>
    <property type="match status" value="1"/>
</dbReference>
<feature type="domain" description="Luciferase-like" evidence="7">
    <location>
        <begin position="22"/>
        <end position="295"/>
    </location>
</feature>
<evidence type="ECO:0000313" key="9">
    <source>
        <dbReference type="Proteomes" id="UP000463857"/>
    </source>
</evidence>
<dbReference type="SUPFAM" id="SSF51679">
    <property type="entry name" value="Bacterial luciferase-like"/>
    <property type="match status" value="1"/>
</dbReference>
<dbReference type="GO" id="GO:0004497">
    <property type="term" value="F:monooxygenase activity"/>
    <property type="evidence" value="ECO:0007669"/>
    <property type="project" value="UniProtKB-KW"/>
</dbReference>
<dbReference type="GO" id="GO:0016705">
    <property type="term" value="F:oxidoreductase activity, acting on paired donors, with incorporation or reduction of molecular oxygen"/>
    <property type="evidence" value="ECO:0007669"/>
    <property type="project" value="InterPro"/>
</dbReference>
<dbReference type="PANTHER" id="PTHR30011:SF16">
    <property type="entry name" value="C2H2 FINGER DOMAIN TRANSCRIPTION FACTOR (EUROFUNG)-RELATED"/>
    <property type="match status" value="1"/>
</dbReference>
<proteinExistence type="inferred from homology"/>
<dbReference type="Gene3D" id="3.20.20.30">
    <property type="entry name" value="Luciferase-like domain"/>
    <property type="match status" value="1"/>
</dbReference>
<keyword evidence="1 6" id="KW-0285">Flavoprotein</keyword>
<keyword evidence="9" id="KW-1185">Reference proteome</keyword>
<feature type="binding site" evidence="6">
    <location>
        <position position="91"/>
    </location>
    <ligand>
        <name>FMN</name>
        <dbReference type="ChEBI" id="CHEBI:58210"/>
    </ligand>
</feature>
<feature type="binding site" evidence="6">
    <location>
        <position position="55"/>
    </location>
    <ligand>
        <name>FMN</name>
        <dbReference type="ChEBI" id="CHEBI:58210"/>
    </ligand>
</feature>
<dbReference type="OrthoDB" id="3265338at2"/>
<keyword evidence="4" id="KW-0503">Monooxygenase</keyword>
<comment type="similarity">
    <text evidence="5">Belongs to the NtaA/SnaA/DszA monooxygenase family.</text>
</comment>
<dbReference type="InParanoid" id="A0A7L4YKG0"/>
<sequence>MSTFYTALSLTATGTHPGSWRDRQARPHDAFDAASWVAHARSAEQAGIDLLTLPDAFTHEPEYGALHARLDAVGLAARIAPQTSTIGLVPTVTTTHTEPFHLQAAIATVDWVSRGRAGWQLEVSNSAADAEIVGRRAPAPPSELWREAGEVADVGRRLWDSWEDDAEIRDIETGRFVDRDKLHYVDYKGSTFSVKGPSIVPRPPQGHPVTVIAIRDRHTLAVAAESADVVLLRASDVETLRGDVADFEHALDAAGRRREDVRLFADWNVVLGDNNEQAQQRWQALQASTPTSTYWHVLAVDELAHRIAALPGAGLDGIHLRPAVIATDLDLITGLLLDRLRHTGVLDRLAAQATPLTLRERLGLAHPANQYAAVQG</sequence>
<evidence type="ECO:0000259" key="7">
    <source>
        <dbReference type="Pfam" id="PF00296"/>
    </source>
</evidence>
<dbReference type="InterPro" id="IPR011251">
    <property type="entry name" value="Luciferase-like_dom"/>
</dbReference>
<dbReference type="PANTHER" id="PTHR30011">
    <property type="entry name" value="ALKANESULFONATE MONOOXYGENASE-RELATED"/>
    <property type="match status" value="1"/>
</dbReference>
<name>A0A7L4YKG0_9ACTN</name>
<gene>
    <name evidence="8" type="ORF">EK0264_05000</name>
</gene>
<dbReference type="Pfam" id="PF00296">
    <property type="entry name" value="Bac_luciferase"/>
    <property type="match status" value="1"/>
</dbReference>
<evidence type="ECO:0000256" key="5">
    <source>
        <dbReference type="ARBA" id="ARBA00033748"/>
    </source>
</evidence>
<dbReference type="InterPro" id="IPR051260">
    <property type="entry name" value="Diverse_substr_monoxygenases"/>
</dbReference>
<keyword evidence="3" id="KW-0560">Oxidoreductase</keyword>
<keyword evidence="2 6" id="KW-0288">FMN</keyword>
<dbReference type="InterPro" id="IPR016215">
    <property type="entry name" value="NTA_MOA"/>
</dbReference>
<evidence type="ECO:0000256" key="4">
    <source>
        <dbReference type="ARBA" id="ARBA00023033"/>
    </source>
</evidence>
<evidence type="ECO:0000256" key="3">
    <source>
        <dbReference type="ARBA" id="ARBA00023002"/>
    </source>
</evidence>
<dbReference type="RefSeq" id="WP_159543530.1">
    <property type="nucleotide sequence ID" value="NZ_CP047156.1"/>
</dbReference>
<dbReference type="InterPro" id="IPR036661">
    <property type="entry name" value="Luciferase-like_sf"/>
</dbReference>
<evidence type="ECO:0000256" key="1">
    <source>
        <dbReference type="ARBA" id="ARBA00022630"/>
    </source>
</evidence>
<organism evidence="8 9">
    <name type="scientific">Epidermidibacterium keratini</name>
    <dbReference type="NCBI Taxonomy" id="1891644"/>
    <lineage>
        <taxon>Bacteria</taxon>
        <taxon>Bacillati</taxon>
        <taxon>Actinomycetota</taxon>
        <taxon>Actinomycetes</taxon>
        <taxon>Sporichthyales</taxon>
        <taxon>Sporichthyaceae</taxon>
        <taxon>Epidermidibacterium</taxon>
    </lineage>
</organism>
<evidence type="ECO:0000313" key="8">
    <source>
        <dbReference type="EMBL" id="QHB99705.1"/>
    </source>
</evidence>
<dbReference type="AlphaFoldDB" id="A0A7L4YKG0"/>
<reference evidence="8 9" key="1">
    <citation type="journal article" date="2018" name="Int. J. Syst. Evol. Microbiol.">
        <title>Epidermidibacterium keratini gen. nov., sp. nov., a member of the family Sporichthyaceae, isolated from keratin epidermis.</title>
        <authorList>
            <person name="Lee D.G."/>
            <person name="Trujillo M.E."/>
            <person name="Kang S."/>
            <person name="Nam J.J."/>
            <person name="Kim Y.J."/>
        </authorList>
    </citation>
    <scope>NUCLEOTIDE SEQUENCE [LARGE SCALE GENOMIC DNA]</scope>
    <source>
        <strain evidence="8 9">EPI-7</strain>
    </source>
</reference>
<evidence type="ECO:0000256" key="2">
    <source>
        <dbReference type="ARBA" id="ARBA00022643"/>
    </source>
</evidence>
<dbReference type="EMBL" id="CP047156">
    <property type="protein sequence ID" value="QHB99705.1"/>
    <property type="molecule type" value="Genomic_DNA"/>
</dbReference>
<accession>A0A7L4YKG0</accession>
<protein>
    <submittedName>
        <fullName evidence="8">LLM class flavin-dependent oxidoreductase</fullName>
    </submittedName>
</protein>